<protein>
    <submittedName>
        <fullName evidence="2">SGNH/GDSL hydrolase family protein</fullName>
    </submittedName>
</protein>
<comment type="caution">
    <text evidence="2">The sequence shown here is derived from an EMBL/GenBank/DDBJ whole genome shotgun (WGS) entry which is preliminary data.</text>
</comment>
<dbReference type="SUPFAM" id="SSF52266">
    <property type="entry name" value="SGNH hydrolase"/>
    <property type="match status" value="1"/>
</dbReference>
<dbReference type="Proteomes" id="UP001596250">
    <property type="component" value="Unassembled WGS sequence"/>
</dbReference>
<gene>
    <name evidence="2" type="ORF">ACFPXP_14470</name>
</gene>
<evidence type="ECO:0000313" key="2">
    <source>
        <dbReference type="EMBL" id="MFC5987607.1"/>
    </source>
</evidence>
<feature type="domain" description="SGNH hydrolase-type esterase" evidence="1">
    <location>
        <begin position="8"/>
        <end position="195"/>
    </location>
</feature>
<dbReference type="GO" id="GO:0016787">
    <property type="term" value="F:hydrolase activity"/>
    <property type="evidence" value="ECO:0007669"/>
    <property type="project" value="UniProtKB-KW"/>
</dbReference>
<dbReference type="InterPro" id="IPR013830">
    <property type="entry name" value="SGNH_hydro"/>
</dbReference>
<dbReference type="PANTHER" id="PTHR30383:SF27">
    <property type="entry name" value="SPORE GERMINATION LIPASE LIPC"/>
    <property type="match status" value="1"/>
</dbReference>
<name>A0ABW1IR75_9BACL</name>
<dbReference type="Pfam" id="PF13472">
    <property type="entry name" value="Lipase_GDSL_2"/>
    <property type="match status" value="1"/>
</dbReference>
<dbReference type="PANTHER" id="PTHR30383">
    <property type="entry name" value="THIOESTERASE 1/PROTEASE 1/LYSOPHOSPHOLIPASE L1"/>
    <property type="match status" value="1"/>
</dbReference>
<dbReference type="EMBL" id="JBHSQV010000167">
    <property type="protein sequence ID" value="MFC5987607.1"/>
    <property type="molecule type" value="Genomic_DNA"/>
</dbReference>
<proteinExistence type="predicted"/>
<evidence type="ECO:0000313" key="3">
    <source>
        <dbReference type="Proteomes" id="UP001596250"/>
    </source>
</evidence>
<keyword evidence="2" id="KW-0378">Hydrolase</keyword>
<evidence type="ECO:0000259" key="1">
    <source>
        <dbReference type="Pfam" id="PF13472"/>
    </source>
</evidence>
<sequence length="209" mass="23145">MKTIEYAAIGDSLTAGYGVPAEKSFVSQYAKLLQKRMSCTVNTHNFGVSGATTKEIFEHVQGDSNIQGVLKQAHVISITAGGNDLIQGAKRFLSSESYWPLNRALASVRKHLKKLLRLIEDLKQGKPDHYVILLLELYNPVPEMDDARFFIQKFNSIIHSFQSESVQVVPAQQAFEARSASLLGPDYVHPNEDGYLLMAHAAASIRLSI</sequence>
<organism evidence="2 3">
    <name type="scientific">Marinicrinis lubricantis</name>
    <dbReference type="NCBI Taxonomy" id="2086470"/>
    <lineage>
        <taxon>Bacteria</taxon>
        <taxon>Bacillati</taxon>
        <taxon>Bacillota</taxon>
        <taxon>Bacilli</taxon>
        <taxon>Bacillales</taxon>
        <taxon>Paenibacillaceae</taxon>
    </lineage>
</organism>
<accession>A0ABW1IR75</accession>
<dbReference type="RefSeq" id="WP_379895017.1">
    <property type="nucleotide sequence ID" value="NZ_CBCSCT010000035.1"/>
</dbReference>
<keyword evidence="3" id="KW-1185">Reference proteome</keyword>
<dbReference type="InterPro" id="IPR036514">
    <property type="entry name" value="SGNH_hydro_sf"/>
</dbReference>
<dbReference type="Gene3D" id="3.40.50.1110">
    <property type="entry name" value="SGNH hydrolase"/>
    <property type="match status" value="1"/>
</dbReference>
<dbReference type="InterPro" id="IPR051532">
    <property type="entry name" value="Ester_Hydrolysis_Enzymes"/>
</dbReference>
<reference evidence="3" key="1">
    <citation type="journal article" date="2019" name="Int. J. Syst. Evol. Microbiol.">
        <title>The Global Catalogue of Microorganisms (GCM) 10K type strain sequencing project: providing services to taxonomists for standard genome sequencing and annotation.</title>
        <authorList>
            <consortium name="The Broad Institute Genomics Platform"/>
            <consortium name="The Broad Institute Genome Sequencing Center for Infectious Disease"/>
            <person name="Wu L."/>
            <person name="Ma J."/>
        </authorList>
    </citation>
    <scope>NUCLEOTIDE SEQUENCE [LARGE SCALE GENOMIC DNA]</scope>
    <source>
        <strain evidence="3">CCM 8749</strain>
    </source>
</reference>